<organism evidence="1 2">
    <name type="scientific">Nocardioides zeae</name>
    <dbReference type="NCBI Taxonomy" id="1457234"/>
    <lineage>
        <taxon>Bacteria</taxon>
        <taxon>Bacillati</taxon>
        <taxon>Actinomycetota</taxon>
        <taxon>Actinomycetes</taxon>
        <taxon>Propionibacteriales</taxon>
        <taxon>Nocardioidaceae</taxon>
        <taxon>Nocardioides</taxon>
    </lineage>
</organism>
<dbReference type="Proteomes" id="UP001261666">
    <property type="component" value="Unassembled WGS sequence"/>
</dbReference>
<protein>
    <submittedName>
        <fullName evidence="1">Uncharacterized protein</fullName>
    </submittedName>
</protein>
<comment type="caution">
    <text evidence="1">The sequence shown here is derived from an EMBL/GenBank/DDBJ whole genome shotgun (WGS) entry which is preliminary data.</text>
</comment>
<gene>
    <name evidence="1" type="ORF">QE364_003896</name>
</gene>
<evidence type="ECO:0000313" key="1">
    <source>
        <dbReference type="EMBL" id="MDR6212165.1"/>
    </source>
</evidence>
<accession>A0ACC6IN41</accession>
<sequence length="208" mass="21698">MTSPTRSGSARARARQTPPPETAPEEPTTEPEPVALEVEGPSLFLPPSRPETDPMEAGETPSSDPHDESLSPDEPAAGSGSAPRSTAARRRALLGVFKTAVVTVGGMAHALLTREGSMEREWEVFVPDEDDVEAISTPLASLASRRAPSGVDNPDVTDLVQLAMGLFGYGIKQRQRLAAIAVQRSFTGGTADDTADAENGAQGAAQPA</sequence>
<dbReference type="EMBL" id="JAVIZJ010000019">
    <property type="protein sequence ID" value="MDR6212165.1"/>
    <property type="molecule type" value="Genomic_DNA"/>
</dbReference>
<proteinExistence type="predicted"/>
<keyword evidence="2" id="KW-1185">Reference proteome</keyword>
<name>A0ACC6IN41_9ACTN</name>
<reference evidence="1" key="1">
    <citation type="submission" date="2023-08" db="EMBL/GenBank/DDBJ databases">
        <title>Functional and genomic diversity of the sorghum phyllosphere microbiome.</title>
        <authorList>
            <person name="Shade A."/>
        </authorList>
    </citation>
    <scope>NUCLEOTIDE SEQUENCE</scope>
    <source>
        <strain evidence="1">SORGH_AS_0885</strain>
    </source>
</reference>
<evidence type="ECO:0000313" key="2">
    <source>
        <dbReference type="Proteomes" id="UP001261666"/>
    </source>
</evidence>